<feature type="domain" description="Retrovirus-related Pol polyprotein from transposon TNT 1-94-like beta-barrel" evidence="3">
    <location>
        <begin position="467"/>
        <end position="539"/>
    </location>
</feature>
<comment type="caution">
    <text evidence="4">The sequence shown here is derived from an EMBL/GenBank/DDBJ whole genome shotgun (WGS) entry which is preliminary data.</text>
</comment>
<evidence type="ECO:0000256" key="1">
    <source>
        <dbReference type="SAM" id="Coils"/>
    </source>
</evidence>
<proteinExistence type="predicted"/>
<evidence type="ECO:0000259" key="3">
    <source>
        <dbReference type="Pfam" id="PF22936"/>
    </source>
</evidence>
<dbReference type="InterPro" id="IPR054722">
    <property type="entry name" value="PolX-like_BBD"/>
</dbReference>
<feature type="compositionally biased region" description="Low complexity" evidence="2">
    <location>
        <begin position="201"/>
        <end position="214"/>
    </location>
</feature>
<sequence>MYDAQREQLSDASIEIKAYSQGLKKVEAQLVAHQQGQLWYEQKIKFMKIDLDDKTDVLTYHKKLLAEAQKEKDDLKAKVEKWHHSSKNLGKLLNSQMSAYDKFGLGYGDHRYNGILSYENEVLQSVFKGKESDFDNPPLYDRPVTTGGMHDVPPPMTGNYMPSGPDIEIDYSQFTYGPKQTQPSESESQTSEFDTCESNISTEPSELVSEPVVNESNVECQPKVWSDAPIIEEYESDSEDEYVSIPTKEHETPSFANQQVKTPRENVKNQSTHSQTPKVNKKELGYGVTVRACFVCGSLNHLIRDCDFHEKRMAKKAELNNGWNNVQRVNKQNQFIPSVVLTRTGKIPVSTARASGTKNFSTARQSFNRQTVLTCAAMDVNTVKPTVNRVRPVNIFHKTHSPFSRPFKKTTVLRTYFSQQRSKVNAVSTVRGKRETAVKPSAGCNWRQQRYNWHNDYPHRALKNKGIVDSGCSRHMTGNKAYLAEFQDFNGGPVAFGGSKGYITCKSKIKTGKLDFEDVCFVKELQHFNLFFVSQICDKKNKVLFTDSECLVLSPEFKLPFKD</sequence>
<evidence type="ECO:0000313" key="4">
    <source>
        <dbReference type="EMBL" id="GJT28661.1"/>
    </source>
</evidence>
<reference evidence="4" key="2">
    <citation type="submission" date="2022-01" db="EMBL/GenBank/DDBJ databases">
        <authorList>
            <person name="Yamashiro T."/>
            <person name="Shiraishi A."/>
            <person name="Satake H."/>
            <person name="Nakayama K."/>
        </authorList>
    </citation>
    <scope>NUCLEOTIDE SEQUENCE</scope>
</reference>
<keyword evidence="5" id="KW-1185">Reference proteome</keyword>
<protein>
    <recommendedName>
        <fullName evidence="3">Retrovirus-related Pol polyprotein from transposon TNT 1-94-like beta-barrel domain-containing protein</fullName>
    </recommendedName>
</protein>
<keyword evidence="1" id="KW-0175">Coiled coil</keyword>
<feature type="compositionally biased region" description="Low complexity" evidence="2">
    <location>
        <begin position="180"/>
        <end position="192"/>
    </location>
</feature>
<accession>A0ABQ5CNK1</accession>
<evidence type="ECO:0000256" key="2">
    <source>
        <dbReference type="SAM" id="MobiDB-lite"/>
    </source>
</evidence>
<dbReference type="EMBL" id="BQNB010014479">
    <property type="protein sequence ID" value="GJT28661.1"/>
    <property type="molecule type" value="Genomic_DNA"/>
</dbReference>
<dbReference type="Proteomes" id="UP001151760">
    <property type="component" value="Unassembled WGS sequence"/>
</dbReference>
<feature type="coiled-coil region" evidence="1">
    <location>
        <begin position="58"/>
        <end position="85"/>
    </location>
</feature>
<feature type="region of interest" description="Disordered" evidence="2">
    <location>
        <begin position="246"/>
        <end position="279"/>
    </location>
</feature>
<feature type="compositionally biased region" description="Polar residues" evidence="2">
    <location>
        <begin position="268"/>
        <end position="278"/>
    </location>
</feature>
<reference evidence="4" key="1">
    <citation type="journal article" date="2022" name="Int. J. Mol. Sci.">
        <title>Draft Genome of Tanacetum Coccineum: Genomic Comparison of Closely Related Tanacetum-Family Plants.</title>
        <authorList>
            <person name="Yamashiro T."/>
            <person name="Shiraishi A."/>
            <person name="Nakayama K."/>
            <person name="Satake H."/>
        </authorList>
    </citation>
    <scope>NUCLEOTIDE SEQUENCE</scope>
</reference>
<dbReference type="Pfam" id="PF22936">
    <property type="entry name" value="Pol_BBD"/>
    <property type="match status" value="1"/>
</dbReference>
<evidence type="ECO:0000313" key="5">
    <source>
        <dbReference type="Proteomes" id="UP001151760"/>
    </source>
</evidence>
<gene>
    <name evidence="4" type="ORF">Tco_0908936</name>
</gene>
<name>A0ABQ5CNK1_9ASTR</name>
<feature type="region of interest" description="Disordered" evidence="2">
    <location>
        <begin position="176"/>
        <end position="214"/>
    </location>
</feature>
<organism evidence="4 5">
    <name type="scientific">Tanacetum coccineum</name>
    <dbReference type="NCBI Taxonomy" id="301880"/>
    <lineage>
        <taxon>Eukaryota</taxon>
        <taxon>Viridiplantae</taxon>
        <taxon>Streptophyta</taxon>
        <taxon>Embryophyta</taxon>
        <taxon>Tracheophyta</taxon>
        <taxon>Spermatophyta</taxon>
        <taxon>Magnoliopsida</taxon>
        <taxon>eudicotyledons</taxon>
        <taxon>Gunneridae</taxon>
        <taxon>Pentapetalae</taxon>
        <taxon>asterids</taxon>
        <taxon>campanulids</taxon>
        <taxon>Asterales</taxon>
        <taxon>Asteraceae</taxon>
        <taxon>Asteroideae</taxon>
        <taxon>Anthemideae</taxon>
        <taxon>Anthemidinae</taxon>
        <taxon>Tanacetum</taxon>
    </lineage>
</organism>